<proteinExistence type="predicted"/>
<name>A0A844ZAF4_9SPHN</name>
<keyword evidence="1" id="KW-1133">Transmembrane helix</keyword>
<dbReference type="EMBL" id="WTYZ01000001">
    <property type="protein sequence ID" value="MXO84282.1"/>
    <property type="molecule type" value="Genomic_DNA"/>
</dbReference>
<keyword evidence="1" id="KW-0812">Transmembrane</keyword>
<gene>
    <name evidence="2" type="ORF">GRI35_12970</name>
</gene>
<dbReference type="Proteomes" id="UP000460290">
    <property type="component" value="Unassembled WGS sequence"/>
</dbReference>
<reference evidence="2 3" key="1">
    <citation type="submission" date="2019-12" db="EMBL/GenBank/DDBJ databases">
        <title>Genomic-based taxomic classification of the family Erythrobacteraceae.</title>
        <authorList>
            <person name="Xu L."/>
        </authorList>
    </citation>
    <scope>NUCLEOTIDE SEQUENCE [LARGE SCALE GENOMIC DNA]</scope>
    <source>
        <strain evidence="2 3">KCTC 42006</strain>
    </source>
</reference>
<comment type="caution">
    <text evidence="2">The sequence shown here is derived from an EMBL/GenBank/DDBJ whole genome shotgun (WGS) entry which is preliminary data.</text>
</comment>
<keyword evidence="3" id="KW-1185">Reference proteome</keyword>
<evidence type="ECO:0000313" key="2">
    <source>
        <dbReference type="EMBL" id="MXO84282.1"/>
    </source>
</evidence>
<sequence>MKLFENVTPSDWLSAFREMIAAELRAYFLVFCGLAIILILGFAVPIVGQYLAQEQIRAETAAEVADEKIPQKALPPQPVIQDYRANADDGWSDDSLVAAQAAN</sequence>
<dbReference type="RefSeq" id="WP_160614535.1">
    <property type="nucleotide sequence ID" value="NZ_JAUFQM010000001.1"/>
</dbReference>
<accession>A0A844ZAF4</accession>
<dbReference type="AlphaFoldDB" id="A0A844ZAF4"/>
<evidence type="ECO:0000256" key="1">
    <source>
        <dbReference type="SAM" id="Phobius"/>
    </source>
</evidence>
<protein>
    <submittedName>
        <fullName evidence="2">Uncharacterized protein</fullName>
    </submittedName>
</protein>
<organism evidence="2 3">
    <name type="scientific">Pontixanthobacter aestiaquae</name>
    <dbReference type="NCBI Taxonomy" id="1509367"/>
    <lineage>
        <taxon>Bacteria</taxon>
        <taxon>Pseudomonadati</taxon>
        <taxon>Pseudomonadota</taxon>
        <taxon>Alphaproteobacteria</taxon>
        <taxon>Sphingomonadales</taxon>
        <taxon>Erythrobacteraceae</taxon>
        <taxon>Pontixanthobacter</taxon>
    </lineage>
</organism>
<keyword evidence="1" id="KW-0472">Membrane</keyword>
<evidence type="ECO:0000313" key="3">
    <source>
        <dbReference type="Proteomes" id="UP000460290"/>
    </source>
</evidence>
<feature type="transmembrane region" description="Helical" evidence="1">
    <location>
        <begin position="26"/>
        <end position="47"/>
    </location>
</feature>